<proteinExistence type="predicted"/>
<protein>
    <submittedName>
        <fullName evidence="2">Uncharacterized protein</fullName>
    </submittedName>
</protein>
<gene>
    <name evidence="1" type="ORF">GCM10007422_14010</name>
    <name evidence="2" type="ORF">GGQ60_000231</name>
</gene>
<reference evidence="1" key="4">
    <citation type="submission" date="2024-05" db="EMBL/GenBank/DDBJ databases">
        <authorList>
            <person name="Sun Q."/>
            <person name="Zhou Y."/>
        </authorList>
    </citation>
    <scope>NUCLEOTIDE SEQUENCE</scope>
    <source>
        <strain evidence="1">CGMCC 1.15287</strain>
    </source>
</reference>
<name>A0A7W6K6U3_9SPHI</name>
<dbReference type="AlphaFoldDB" id="A0A7W6K6U3"/>
<reference evidence="2 3" key="3">
    <citation type="submission" date="2020-08" db="EMBL/GenBank/DDBJ databases">
        <title>Genomic Encyclopedia of Type Strains, Phase IV (KMG-IV): sequencing the most valuable type-strain genomes for metagenomic binning, comparative biology and taxonomic classification.</title>
        <authorList>
            <person name="Goeker M."/>
        </authorList>
    </citation>
    <scope>NUCLEOTIDE SEQUENCE [LARGE SCALE GENOMIC DNA]</scope>
    <source>
        <strain evidence="2 3">DSM 100774</strain>
    </source>
</reference>
<dbReference type="Proteomes" id="UP000532273">
    <property type="component" value="Unassembled WGS sequence"/>
</dbReference>
<keyword evidence="4" id="KW-1185">Reference proteome</keyword>
<accession>A0A7W6K6U3</accession>
<evidence type="ECO:0000313" key="1">
    <source>
        <dbReference type="EMBL" id="GGH00626.1"/>
    </source>
</evidence>
<evidence type="ECO:0000313" key="4">
    <source>
        <dbReference type="Proteomes" id="UP000642938"/>
    </source>
</evidence>
<comment type="caution">
    <text evidence="2">The sequence shown here is derived from an EMBL/GenBank/DDBJ whole genome shotgun (WGS) entry which is preliminary data.</text>
</comment>
<evidence type="ECO:0000313" key="2">
    <source>
        <dbReference type="EMBL" id="MBB4106271.1"/>
    </source>
</evidence>
<organism evidence="2 3">
    <name type="scientific">Pedobacter zeae</name>
    <dbReference type="NCBI Taxonomy" id="1737356"/>
    <lineage>
        <taxon>Bacteria</taxon>
        <taxon>Pseudomonadati</taxon>
        <taxon>Bacteroidota</taxon>
        <taxon>Sphingobacteriia</taxon>
        <taxon>Sphingobacteriales</taxon>
        <taxon>Sphingobacteriaceae</taxon>
        <taxon>Pedobacter</taxon>
    </lineage>
</organism>
<dbReference type="EMBL" id="BMHZ01000002">
    <property type="protein sequence ID" value="GGH00626.1"/>
    <property type="molecule type" value="Genomic_DNA"/>
</dbReference>
<sequence>MATDNYLKGRPTSALNSELTSKPTSLSVIETEYNGKFVHGLSIEKIKGMVSSNGETGIVFGNRGPGKVGHVFNVINQMEKSILLTDRLEKVLLYQVKVIKIFHLFQLITNNNEKSRFSQRRVRGIFK</sequence>
<dbReference type="EMBL" id="JACIEF010000001">
    <property type="protein sequence ID" value="MBB4106271.1"/>
    <property type="molecule type" value="Genomic_DNA"/>
</dbReference>
<dbReference type="Proteomes" id="UP000642938">
    <property type="component" value="Unassembled WGS sequence"/>
</dbReference>
<reference evidence="4" key="2">
    <citation type="journal article" date="2019" name="Int. J. Syst. Evol. Microbiol.">
        <title>The Global Catalogue of Microorganisms (GCM) 10K type strain sequencing project: providing services to taxonomists for standard genome sequencing and annotation.</title>
        <authorList>
            <consortium name="The Broad Institute Genomics Platform"/>
            <consortium name="The Broad Institute Genome Sequencing Center for Infectious Disease"/>
            <person name="Wu L."/>
            <person name="Ma J."/>
        </authorList>
    </citation>
    <scope>NUCLEOTIDE SEQUENCE [LARGE SCALE GENOMIC DNA]</scope>
    <source>
        <strain evidence="4">CGMCC 1.15287</strain>
    </source>
</reference>
<evidence type="ECO:0000313" key="3">
    <source>
        <dbReference type="Proteomes" id="UP000532273"/>
    </source>
</evidence>
<reference evidence="1" key="1">
    <citation type="journal article" date="2014" name="Int. J. Syst. Evol. Microbiol.">
        <title>Complete genome of a new Firmicutes species belonging to the dominant human colonic microbiota ('Ruminococcus bicirculans') reveals two chromosomes and a selective capacity to utilize plant glucans.</title>
        <authorList>
            <consortium name="NISC Comparative Sequencing Program"/>
            <person name="Wegmann U."/>
            <person name="Louis P."/>
            <person name="Goesmann A."/>
            <person name="Henrissat B."/>
            <person name="Duncan S.H."/>
            <person name="Flint H.J."/>
        </authorList>
    </citation>
    <scope>NUCLEOTIDE SEQUENCE</scope>
    <source>
        <strain evidence="1">CGMCC 1.15287</strain>
    </source>
</reference>